<keyword evidence="3" id="KW-0694">RNA-binding</keyword>
<dbReference type="PROSITE" id="PS50102">
    <property type="entry name" value="RRM"/>
    <property type="match status" value="1"/>
</dbReference>
<dbReference type="InterPro" id="IPR013935">
    <property type="entry name" value="Trs120_TRAPPC9"/>
</dbReference>
<dbReference type="InterPro" id="IPR058568">
    <property type="entry name" value="Ig_TRAPPC9_Trs120_4th"/>
</dbReference>
<dbReference type="CDD" id="cd12324">
    <property type="entry name" value="RRM_RBM8"/>
    <property type="match status" value="1"/>
</dbReference>
<dbReference type="PANTHER" id="PTHR21512">
    <property type="entry name" value="TRAFFICKING PROTEIN PARTICLE COMPLEX SUBUNIT 9"/>
    <property type="match status" value="1"/>
</dbReference>
<dbReference type="InterPro" id="IPR000504">
    <property type="entry name" value="RRM_dom"/>
</dbReference>
<dbReference type="InterPro" id="IPR058567">
    <property type="entry name" value="Ig_TRAPPC9_Trs120_3rd"/>
</dbReference>
<dbReference type="Pfam" id="PF26280">
    <property type="entry name" value="Ig_TRAPPC9-Trs120_2nd"/>
    <property type="match status" value="1"/>
</dbReference>
<dbReference type="Proteomes" id="UP000242254">
    <property type="component" value="Unassembled WGS sequence"/>
</dbReference>
<dbReference type="STRING" id="1340429.A0A2G4SXV3"/>
<dbReference type="EMBL" id="KZ303847">
    <property type="protein sequence ID" value="PHZ13575.1"/>
    <property type="molecule type" value="Genomic_DNA"/>
</dbReference>
<feature type="compositionally biased region" description="Basic and acidic residues" evidence="4">
    <location>
        <begin position="1509"/>
        <end position="1524"/>
    </location>
</feature>
<comment type="subcellular location">
    <subcellularLocation>
        <location evidence="1">Golgi apparatus</location>
    </subcellularLocation>
</comment>
<dbReference type="Pfam" id="PF26283">
    <property type="entry name" value="Ig_TRAPPC9-Trs120_4th"/>
    <property type="match status" value="1"/>
</dbReference>
<evidence type="ECO:0000259" key="5">
    <source>
        <dbReference type="PROSITE" id="PS50102"/>
    </source>
</evidence>
<feature type="region of interest" description="Disordered" evidence="4">
    <location>
        <begin position="360"/>
        <end position="382"/>
    </location>
</feature>
<dbReference type="PANTHER" id="PTHR21512:SF5">
    <property type="entry name" value="TRAFFICKING PROTEIN PARTICLE COMPLEX SUBUNIT 9"/>
    <property type="match status" value="1"/>
</dbReference>
<evidence type="ECO:0000256" key="4">
    <source>
        <dbReference type="SAM" id="MobiDB-lite"/>
    </source>
</evidence>
<dbReference type="SMART" id="SM00360">
    <property type="entry name" value="RRM"/>
    <property type="match status" value="1"/>
</dbReference>
<sequence>MDLAVDITSCCRVRVLLVPVSPIKKSSFWRHVELVKKFSLVRLGDVTPDLQKGANAKFSSQVFQEGHMHFQFVTKYNRDHSHLEDFQPHRRIFGVIGIMDCQEWKDKDLSEGYQKFVDMLVQYPTAIATRCFAFDPTENQPDDTKGLIMIPNVGNMSFYMSTMICDFASEILNQFANIAERIESLKALESPIPMGSFSKKYDMPNGRIHPQPSTSTPSGKSQGQQNNRASQPVPTSSISSSFLKRASSAAGTGRQNISASPPSPRPSLSRSTTFSNLVLGGESGKTVQRTPGRIKKLLADFYLLAGRLPDAIQFYNEAIDMTKDHSDYLWLASAKEGLACTMLLMAFLQADVGHIISRNGTATDLNTPQDTSRPPPISDKTGVENQKSVFSEITEMYEDAVQTYLRVNSSTNIPIPSLVFAEACLKISRFLTLVFLNNGWSDAVLAKVVYADMTDLKNQRNDRFLTMSELVKCKNSGIARYSIAKYVTKIWLVDIDELSMMDQVNIMTHMTSILSVIGYHRKSAWFMYEMLNRMVPLLIQGRAAAASAVNGNKKHLDKNDDGILEVLKRICEVYGIGESNVHDGGALEILQNKVNETYQRQQETSAKKVNTLGFGWPALQIDILRECIVISEAIQDHASMLYYTTVLLKNLYQYISKDEQIRLASSIQRIVNISKRSGQMDNNVNYWGFNIVKSIEPIQPIPRKAIYQHPVLIAKALAASKEGRINSGDPFIYNPFAKKKDDKPQINLIKDEVCEFKVTLSNPFGFDLELSNIVLSTSGVDFSPVPAAATIPANDTLTIRLMGTPVETGLLTIKGCVIKITGFAEQEFLYEKQKVEQVKQREHKTLRPAESKGYKYSGLQALYKTLTPELDLNHDTPQEIEYQQINVIEDQPLLKIKSSSLLHGAVMLFEGEMTRIYIQIENIGHIPVDFITLSFTDSTTTHPKLVNPELPPEEQYEIELYTKGTPVFSWEGSKGENNQIGKRISLLPKETTDIVVNVYGKQGCTGGAVYIDYGYLDRAMQGQDQVEQSKELPTTLYTRQLYFPVMITVYQHLEPLNWDVLYLRDSMAVNEDAVEQALKKINTLDSSDSVSYNQPVEELVLITQKASDKNDKNPYCLLTLDVRNAWTVPFDVEFTIDNSELGSEDMSEGEILKSRITIQPALTKRIVLPLKKLYLTSEQRLQPIPSFEPNKQFVVSQRPKMAPEQERAKLQMFWYRELLLDRVKATWRCKTTGREGVINLRSSLRLIPLQLNILKKQDIEFIITMSGGEQHCTGHRQFECPVNTFVTMNVTILNRQVRPVKLILRVQAVQSYNDGAKEYDLTEKMLMQGVSQLVLPEIPSNEEIVHNIPLCFLSIGKFEFLYHVEDVHTREIHYDYDWAFVNVIENNKNVKIKGRGNQEEGGILKRLGGRANEMMDVISEPVRSVEGWIIIVRGLHEETDEDSLVDKFREYGDVKTVHLNLDRRTGYVKGYAFIEYESRREAEAAVEQANGSRYLGETIKVDYAFVKGPSHDDRSRRDRRRDRSLSPNRR</sequence>
<dbReference type="Pfam" id="PF26254">
    <property type="entry name" value="Ig_TRAPPC9-Trs120_1st"/>
    <property type="match status" value="1"/>
</dbReference>
<dbReference type="Pfam" id="PF00076">
    <property type="entry name" value="RRM_1"/>
    <property type="match status" value="1"/>
</dbReference>
<gene>
    <name evidence="6" type="ORF">RHIMIDRAFT_236629</name>
</gene>
<proteinExistence type="predicted"/>
<evidence type="ECO:0000313" key="7">
    <source>
        <dbReference type="Proteomes" id="UP000242254"/>
    </source>
</evidence>
<evidence type="ECO:0000256" key="3">
    <source>
        <dbReference type="PROSITE-ProRule" id="PRU00176"/>
    </source>
</evidence>
<dbReference type="Pfam" id="PF08626">
    <property type="entry name" value="TRAPPC9-Trs120"/>
    <property type="match status" value="1"/>
</dbReference>
<accession>A0A2G4SXV3</accession>
<evidence type="ECO:0000313" key="6">
    <source>
        <dbReference type="EMBL" id="PHZ13575.1"/>
    </source>
</evidence>
<reference evidence="6 7" key="1">
    <citation type="journal article" date="2016" name="Proc. Natl. Acad. Sci. U.S.A.">
        <title>Lipid metabolic changes in an early divergent fungus govern the establishment of a mutualistic symbiosis with endobacteria.</title>
        <authorList>
            <person name="Lastovetsky O.A."/>
            <person name="Gaspar M.L."/>
            <person name="Mondo S.J."/>
            <person name="LaButti K.M."/>
            <person name="Sandor L."/>
            <person name="Grigoriev I.V."/>
            <person name="Henry S.A."/>
            <person name="Pawlowska T.E."/>
        </authorList>
    </citation>
    <scope>NUCLEOTIDE SEQUENCE [LARGE SCALE GENOMIC DNA]</scope>
    <source>
        <strain evidence="6 7">ATCC 52813</strain>
    </source>
</reference>
<feature type="region of interest" description="Disordered" evidence="4">
    <location>
        <begin position="1509"/>
        <end position="1530"/>
    </location>
</feature>
<feature type="region of interest" description="Disordered" evidence="4">
    <location>
        <begin position="196"/>
        <end position="272"/>
    </location>
</feature>
<dbReference type="InterPro" id="IPR058564">
    <property type="entry name" value="TPR_TRAPPC9_Trs120"/>
</dbReference>
<dbReference type="InterPro" id="IPR012677">
    <property type="entry name" value="Nucleotide-bd_a/b_plait_sf"/>
</dbReference>
<dbReference type="GO" id="GO:0003729">
    <property type="term" value="F:mRNA binding"/>
    <property type="evidence" value="ECO:0007669"/>
    <property type="project" value="InterPro"/>
</dbReference>
<dbReference type="InterPro" id="IPR058565">
    <property type="entry name" value="Ig_TRAPPC9_Trs120_1st"/>
</dbReference>
<dbReference type="Pfam" id="PF26282">
    <property type="entry name" value="Ig_TRAPPC9-Trs120_3rd"/>
    <property type="match status" value="1"/>
</dbReference>
<dbReference type="GO" id="GO:0005802">
    <property type="term" value="C:trans-Golgi network"/>
    <property type="evidence" value="ECO:0007669"/>
    <property type="project" value="TreeGrafter"/>
</dbReference>
<evidence type="ECO:0000256" key="1">
    <source>
        <dbReference type="ARBA" id="ARBA00004555"/>
    </source>
</evidence>
<feature type="compositionally biased region" description="Polar residues" evidence="4">
    <location>
        <begin position="360"/>
        <end position="372"/>
    </location>
</feature>
<dbReference type="Pfam" id="PF26251">
    <property type="entry name" value="TPR_TRAPPC9-Trs120"/>
    <property type="match status" value="1"/>
</dbReference>
<protein>
    <submittedName>
        <fullName evidence="6">Trs120-domain-containing protein</fullName>
    </submittedName>
</protein>
<dbReference type="InterPro" id="IPR033744">
    <property type="entry name" value="RRM_RBM8"/>
</dbReference>
<name>A0A2G4SXV3_RHIZD</name>
<organism evidence="6 7">
    <name type="scientific">Rhizopus microsporus ATCC 52813</name>
    <dbReference type="NCBI Taxonomy" id="1340429"/>
    <lineage>
        <taxon>Eukaryota</taxon>
        <taxon>Fungi</taxon>
        <taxon>Fungi incertae sedis</taxon>
        <taxon>Mucoromycota</taxon>
        <taxon>Mucoromycotina</taxon>
        <taxon>Mucoromycetes</taxon>
        <taxon>Mucorales</taxon>
        <taxon>Mucorineae</taxon>
        <taxon>Rhizopodaceae</taxon>
        <taxon>Rhizopus</taxon>
    </lineage>
</organism>
<keyword evidence="7" id="KW-1185">Reference proteome</keyword>
<evidence type="ECO:0000256" key="2">
    <source>
        <dbReference type="ARBA" id="ARBA00023034"/>
    </source>
</evidence>
<dbReference type="GeneID" id="35439587"/>
<keyword evidence="2" id="KW-0333">Golgi apparatus</keyword>
<dbReference type="InterPro" id="IPR035979">
    <property type="entry name" value="RBD_domain_sf"/>
</dbReference>
<dbReference type="InterPro" id="IPR058563">
    <property type="entry name" value="Trs120_TRAPPC9_N"/>
</dbReference>
<dbReference type="RefSeq" id="XP_023467283.1">
    <property type="nucleotide sequence ID" value="XM_023608597.1"/>
</dbReference>
<dbReference type="Gene3D" id="3.30.70.330">
    <property type="match status" value="1"/>
</dbReference>
<feature type="domain" description="RRM" evidence="5">
    <location>
        <begin position="1428"/>
        <end position="1506"/>
    </location>
</feature>
<dbReference type="SUPFAM" id="SSF54928">
    <property type="entry name" value="RNA-binding domain, RBD"/>
    <property type="match status" value="1"/>
</dbReference>
<feature type="compositionally biased region" description="Polar residues" evidence="4">
    <location>
        <begin position="211"/>
        <end position="235"/>
    </location>
</feature>